<organism evidence="1 2">
    <name type="scientific">Ambispora gerdemannii</name>
    <dbReference type="NCBI Taxonomy" id="144530"/>
    <lineage>
        <taxon>Eukaryota</taxon>
        <taxon>Fungi</taxon>
        <taxon>Fungi incertae sedis</taxon>
        <taxon>Mucoromycota</taxon>
        <taxon>Glomeromycotina</taxon>
        <taxon>Glomeromycetes</taxon>
        <taxon>Archaeosporales</taxon>
        <taxon>Ambisporaceae</taxon>
        <taxon>Ambispora</taxon>
    </lineage>
</organism>
<evidence type="ECO:0000313" key="2">
    <source>
        <dbReference type="Proteomes" id="UP000789831"/>
    </source>
</evidence>
<dbReference type="Proteomes" id="UP000789831">
    <property type="component" value="Unassembled WGS sequence"/>
</dbReference>
<reference evidence="1" key="1">
    <citation type="submission" date="2021-06" db="EMBL/GenBank/DDBJ databases">
        <authorList>
            <person name="Kallberg Y."/>
            <person name="Tangrot J."/>
            <person name="Rosling A."/>
        </authorList>
    </citation>
    <scope>NUCLEOTIDE SEQUENCE</scope>
    <source>
        <strain evidence="1">MT106</strain>
    </source>
</reference>
<name>A0A9N9G8Y8_9GLOM</name>
<dbReference type="EMBL" id="CAJVPL010001735">
    <property type="protein sequence ID" value="CAG8585367.1"/>
    <property type="molecule type" value="Genomic_DNA"/>
</dbReference>
<dbReference type="AlphaFoldDB" id="A0A9N9G8Y8"/>
<protein>
    <submittedName>
        <fullName evidence="1">2739_t:CDS:1</fullName>
    </submittedName>
</protein>
<comment type="caution">
    <text evidence="1">The sequence shown here is derived from an EMBL/GenBank/DDBJ whole genome shotgun (WGS) entry which is preliminary data.</text>
</comment>
<sequence>MYKETSSNEWKEAANTLGANAKFEIKKYKCSGMIMERNWETRKADKDFEGLQETSISTLGLIYITFW</sequence>
<proteinExistence type="predicted"/>
<evidence type="ECO:0000313" key="1">
    <source>
        <dbReference type="EMBL" id="CAG8585367.1"/>
    </source>
</evidence>
<gene>
    <name evidence="1" type="ORF">AGERDE_LOCUS8336</name>
</gene>
<accession>A0A9N9G8Y8</accession>
<keyword evidence="2" id="KW-1185">Reference proteome</keyword>